<proteinExistence type="predicted"/>
<sequence>MDIEVTRTPERDDLAVLSRGIQSYNQRFLPDAVALEADNYFAVFARDALGQVCGGIRANAFWDYCIIELLWLADNCRGHGVGRQLLEAAEAHALAQGFSAVRVETLDFQAKPFYEKLGYTVYGELADHPKGHTTYCLVKRLKVND</sequence>
<dbReference type="PROSITE" id="PS51186">
    <property type="entry name" value="GNAT"/>
    <property type="match status" value="1"/>
</dbReference>
<keyword evidence="1" id="KW-0808">Transferase</keyword>
<feature type="domain" description="N-acetyltransferase" evidence="2">
    <location>
        <begin position="4"/>
        <end position="142"/>
    </location>
</feature>
<evidence type="ECO:0000256" key="1">
    <source>
        <dbReference type="ARBA" id="ARBA00022679"/>
    </source>
</evidence>
<dbReference type="InterPro" id="IPR016181">
    <property type="entry name" value="Acyl_CoA_acyltransferase"/>
</dbReference>
<dbReference type="Pfam" id="PF00583">
    <property type="entry name" value="Acetyltransf_1"/>
    <property type="match status" value="1"/>
</dbReference>
<comment type="caution">
    <text evidence="3">The sequence shown here is derived from an EMBL/GenBank/DDBJ whole genome shotgun (WGS) entry which is preliminary data.</text>
</comment>
<keyword evidence="4" id="KW-1185">Reference proteome</keyword>
<protein>
    <submittedName>
        <fullName evidence="3">GNAT family N-acetyltransferase</fullName>
    </submittedName>
</protein>
<name>A0ABT2FQH2_9GAMM</name>
<evidence type="ECO:0000313" key="3">
    <source>
        <dbReference type="EMBL" id="MCS4558588.1"/>
    </source>
</evidence>
<organism evidence="3 4">
    <name type="scientific">Shewanella electrica</name>
    <dbReference type="NCBI Taxonomy" id="515560"/>
    <lineage>
        <taxon>Bacteria</taxon>
        <taxon>Pseudomonadati</taxon>
        <taxon>Pseudomonadota</taxon>
        <taxon>Gammaproteobacteria</taxon>
        <taxon>Alteromonadales</taxon>
        <taxon>Shewanellaceae</taxon>
        <taxon>Shewanella</taxon>
    </lineage>
</organism>
<dbReference type="Proteomes" id="UP001201549">
    <property type="component" value="Unassembled WGS sequence"/>
</dbReference>
<reference evidence="4" key="1">
    <citation type="submission" date="2023-07" db="EMBL/GenBank/DDBJ databases">
        <title>Shewanella mangrovi sp. nov., an acetaldehyde- degrading bacterium isolated from mangrove sediment.</title>
        <authorList>
            <person name="Liu Y."/>
        </authorList>
    </citation>
    <scope>NUCLEOTIDE SEQUENCE [LARGE SCALE GENOMIC DNA]</scope>
    <source>
        <strain evidence="4">C32</strain>
    </source>
</reference>
<dbReference type="Gene3D" id="3.40.630.30">
    <property type="match status" value="1"/>
</dbReference>
<evidence type="ECO:0000259" key="2">
    <source>
        <dbReference type="PROSITE" id="PS51186"/>
    </source>
</evidence>
<evidence type="ECO:0000313" key="4">
    <source>
        <dbReference type="Proteomes" id="UP001201549"/>
    </source>
</evidence>
<dbReference type="PANTHER" id="PTHR13947:SF37">
    <property type="entry name" value="LD18367P"/>
    <property type="match status" value="1"/>
</dbReference>
<dbReference type="EMBL" id="JAKOGG010000023">
    <property type="protein sequence ID" value="MCS4558588.1"/>
    <property type="molecule type" value="Genomic_DNA"/>
</dbReference>
<gene>
    <name evidence="3" type="ORF">L9G74_19300</name>
</gene>
<dbReference type="SUPFAM" id="SSF55729">
    <property type="entry name" value="Acyl-CoA N-acyltransferases (Nat)"/>
    <property type="match status" value="1"/>
</dbReference>
<dbReference type="PANTHER" id="PTHR13947">
    <property type="entry name" value="GNAT FAMILY N-ACETYLTRANSFERASE"/>
    <property type="match status" value="1"/>
</dbReference>
<dbReference type="RefSeq" id="WP_238898405.1">
    <property type="nucleotide sequence ID" value="NZ_JAKOGG010000023.1"/>
</dbReference>
<dbReference type="InterPro" id="IPR000182">
    <property type="entry name" value="GNAT_dom"/>
</dbReference>
<accession>A0ABT2FQH2</accession>
<dbReference type="InterPro" id="IPR050769">
    <property type="entry name" value="NAT_camello-type"/>
</dbReference>